<reference evidence="2 3" key="2">
    <citation type="journal article" date="2009" name="PLoS ONE">
        <title>An integrated genetic and cytogenetic map of the cucumber genome.</title>
        <authorList>
            <person name="Ren Y."/>
            <person name="Zhang Z."/>
            <person name="Liu J."/>
            <person name="Staub J.E."/>
            <person name="Han Y."/>
            <person name="Cheng Z."/>
            <person name="Li X."/>
            <person name="Lu J."/>
            <person name="Miao H."/>
            <person name="Kang H."/>
            <person name="Xie B."/>
            <person name="Gu X."/>
            <person name="Wang X."/>
            <person name="Du Y."/>
            <person name="Jin W."/>
            <person name="Huang S."/>
        </authorList>
    </citation>
    <scope>NUCLEOTIDE SEQUENCE [LARGE SCALE GENOMIC DNA]</scope>
    <source>
        <strain evidence="3">cv. 9930</strain>
    </source>
</reference>
<feature type="region of interest" description="Disordered" evidence="1">
    <location>
        <begin position="54"/>
        <end position="76"/>
    </location>
</feature>
<keyword evidence="3" id="KW-1185">Reference proteome</keyword>
<proteinExistence type="predicted"/>
<evidence type="ECO:0000256" key="1">
    <source>
        <dbReference type="SAM" id="MobiDB-lite"/>
    </source>
</evidence>
<gene>
    <name evidence="2" type="ORF">Csa_4G652780</name>
</gene>
<evidence type="ECO:0000313" key="3">
    <source>
        <dbReference type="Proteomes" id="UP000029981"/>
    </source>
</evidence>
<protein>
    <submittedName>
        <fullName evidence="2">Uncharacterized protein</fullName>
    </submittedName>
</protein>
<reference evidence="2 3" key="1">
    <citation type="journal article" date="2009" name="Nat. Genet.">
        <title>The genome of the cucumber, Cucumis sativus L.</title>
        <authorList>
            <person name="Huang S."/>
            <person name="Li R."/>
            <person name="Zhang Z."/>
            <person name="Li L."/>
            <person name="Gu X."/>
            <person name="Fan W."/>
            <person name="Lucas W.J."/>
            <person name="Wang X."/>
            <person name="Xie B."/>
            <person name="Ni P."/>
            <person name="Ren Y."/>
            <person name="Zhu H."/>
            <person name="Li J."/>
            <person name="Lin K."/>
            <person name="Jin W."/>
            <person name="Fei Z."/>
            <person name="Li G."/>
            <person name="Staub J."/>
            <person name="Kilian A."/>
            <person name="van der Vossen E.A."/>
            <person name="Wu Y."/>
            <person name="Guo J."/>
            <person name="He J."/>
            <person name="Jia Z."/>
            <person name="Ren Y."/>
            <person name="Tian G."/>
            <person name="Lu Y."/>
            <person name="Ruan J."/>
            <person name="Qian W."/>
            <person name="Wang M."/>
            <person name="Huang Q."/>
            <person name="Li B."/>
            <person name="Xuan Z."/>
            <person name="Cao J."/>
            <person name="Asan"/>
            <person name="Wu Z."/>
            <person name="Zhang J."/>
            <person name="Cai Q."/>
            <person name="Bai Y."/>
            <person name="Zhao B."/>
            <person name="Han Y."/>
            <person name="Li Y."/>
            <person name="Li X."/>
            <person name="Wang S."/>
            <person name="Shi Q."/>
            <person name="Liu S."/>
            <person name="Cho W.K."/>
            <person name="Kim J.Y."/>
            <person name="Xu Y."/>
            <person name="Heller-Uszynska K."/>
            <person name="Miao H."/>
            <person name="Cheng Z."/>
            <person name="Zhang S."/>
            <person name="Wu J."/>
            <person name="Yang Y."/>
            <person name="Kang H."/>
            <person name="Li M."/>
            <person name="Liang H."/>
            <person name="Ren X."/>
            <person name="Shi Z."/>
            <person name="Wen M."/>
            <person name="Jian M."/>
            <person name="Yang H."/>
            <person name="Zhang G."/>
            <person name="Yang Z."/>
            <person name="Chen R."/>
            <person name="Liu S."/>
            <person name="Li J."/>
            <person name="Ma L."/>
            <person name="Liu H."/>
            <person name="Zhou Y."/>
            <person name="Zhao J."/>
            <person name="Fang X."/>
            <person name="Li G."/>
            <person name="Fang L."/>
            <person name="Li Y."/>
            <person name="Liu D."/>
            <person name="Zheng H."/>
            <person name="Zhang Y."/>
            <person name="Qin N."/>
            <person name="Li Z."/>
            <person name="Yang G."/>
            <person name="Yang S."/>
            <person name="Bolund L."/>
            <person name="Kristiansen K."/>
            <person name="Zheng H."/>
            <person name="Li S."/>
            <person name="Zhang X."/>
            <person name="Yang H."/>
            <person name="Wang J."/>
            <person name="Sun R."/>
            <person name="Zhang B."/>
            <person name="Jiang S."/>
            <person name="Wang J."/>
            <person name="Du Y."/>
            <person name="Li S."/>
        </authorList>
    </citation>
    <scope>NUCLEOTIDE SEQUENCE [LARGE SCALE GENOMIC DNA]</scope>
    <source>
        <strain evidence="3">cv. 9930</strain>
    </source>
</reference>
<reference evidence="2 3" key="4">
    <citation type="journal article" date="2011" name="BMC Genomics">
        <title>RNA-Seq improves annotation of protein-coding genes in the cucumber genome.</title>
        <authorList>
            <person name="Li Z."/>
            <person name="Zhang Z."/>
            <person name="Yan P."/>
            <person name="Huang S."/>
            <person name="Fei Z."/>
            <person name="Lin K."/>
        </authorList>
    </citation>
    <scope>NUCLEOTIDE SEQUENCE [LARGE SCALE GENOMIC DNA]</scope>
    <source>
        <strain evidence="3">cv. 9930</strain>
    </source>
</reference>
<dbReference type="EMBL" id="CM002925">
    <property type="protein sequence ID" value="KGN55466.1"/>
    <property type="molecule type" value="Genomic_DNA"/>
</dbReference>
<organism evidence="2 3">
    <name type="scientific">Cucumis sativus</name>
    <name type="common">Cucumber</name>
    <dbReference type="NCBI Taxonomy" id="3659"/>
    <lineage>
        <taxon>Eukaryota</taxon>
        <taxon>Viridiplantae</taxon>
        <taxon>Streptophyta</taxon>
        <taxon>Embryophyta</taxon>
        <taxon>Tracheophyta</taxon>
        <taxon>Spermatophyta</taxon>
        <taxon>Magnoliopsida</taxon>
        <taxon>eudicotyledons</taxon>
        <taxon>Gunneridae</taxon>
        <taxon>Pentapetalae</taxon>
        <taxon>rosids</taxon>
        <taxon>fabids</taxon>
        <taxon>Cucurbitales</taxon>
        <taxon>Cucurbitaceae</taxon>
        <taxon>Benincaseae</taxon>
        <taxon>Cucumis</taxon>
    </lineage>
</organism>
<reference evidence="2 3" key="3">
    <citation type="journal article" date="2010" name="BMC Genomics">
        <title>Transcriptome sequencing and comparative analysis of cucumber flowers with different sex types.</title>
        <authorList>
            <person name="Guo S."/>
            <person name="Zheng Y."/>
            <person name="Joung J.G."/>
            <person name="Liu S."/>
            <person name="Zhang Z."/>
            <person name="Crasta O.R."/>
            <person name="Sobral B.W."/>
            <person name="Xu Y."/>
            <person name="Huang S."/>
            <person name="Fei Z."/>
        </authorList>
    </citation>
    <scope>NUCLEOTIDE SEQUENCE [LARGE SCALE GENOMIC DNA]</scope>
    <source>
        <strain evidence="3">cv. 9930</strain>
    </source>
</reference>
<dbReference type="Gramene" id="KGN55466">
    <property type="protein sequence ID" value="KGN55466"/>
    <property type="gene ID" value="Csa_4G652780"/>
</dbReference>
<dbReference type="Proteomes" id="UP000029981">
    <property type="component" value="Chromosome 4"/>
</dbReference>
<dbReference type="AlphaFoldDB" id="A0A0A0L5Q3"/>
<evidence type="ECO:0000313" key="2">
    <source>
        <dbReference type="EMBL" id="KGN55466.1"/>
    </source>
</evidence>
<name>A0A0A0L5Q3_CUCSA</name>
<accession>A0A0A0L5Q3</accession>
<sequence length="76" mass="8919">MNEQKKRKSKKHVCIHVSGFLLTAPDLKIQILKTKIGREINRIEWNGMEMKSLRREFQEPKKEMRKPDGNGEEKGA</sequence>